<dbReference type="AlphaFoldDB" id="A0A7Y9IWT7"/>
<dbReference type="Pfam" id="PF00494">
    <property type="entry name" value="SQS_PSY"/>
    <property type="match status" value="1"/>
</dbReference>
<dbReference type="RefSeq" id="WP_179588182.1">
    <property type="nucleotide sequence ID" value="NZ_JACBYR010000001.1"/>
</dbReference>
<dbReference type="SFLD" id="SFLDG01018">
    <property type="entry name" value="Squalene/Phytoene_Synthase_Lik"/>
    <property type="match status" value="1"/>
</dbReference>
<dbReference type="InterPro" id="IPR002060">
    <property type="entry name" value="Squ/phyt_synthse"/>
</dbReference>
<dbReference type="SUPFAM" id="SSF48576">
    <property type="entry name" value="Terpenoid synthases"/>
    <property type="match status" value="1"/>
</dbReference>
<dbReference type="GO" id="GO:0004311">
    <property type="term" value="F:geranylgeranyl diphosphate synthase activity"/>
    <property type="evidence" value="ECO:0007669"/>
    <property type="project" value="InterPro"/>
</dbReference>
<gene>
    <name evidence="1" type="ORF">FHW18_003772</name>
</gene>
<dbReference type="Gene3D" id="1.10.600.10">
    <property type="entry name" value="Farnesyl Diphosphate Synthase"/>
    <property type="match status" value="1"/>
</dbReference>
<evidence type="ECO:0000313" key="2">
    <source>
        <dbReference type="Proteomes" id="UP000542125"/>
    </source>
</evidence>
<dbReference type="GO" id="GO:0051996">
    <property type="term" value="F:squalene synthase [NAD(P)H] activity"/>
    <property type="evidence" value="ECO:0007669"/>
    <property type="project" value="InterPro"/>
</dbReference>
<keyword evidence="2" id="KW-1185">Reference proteome</keyword>
<dbReference type="NCBIfam" id="TIGR03464">
    <property type="entry name" value="HpnC"/>
    <property type="match status" value="1"/>
</dbReference>
<dbReference type="InterPro" id="IPR044843">
    <property type="entry name" value="Trans_IPPS_bact-type"/>
</dbReference>
<name>A0A7Y9IWT7_9BURK</name>
<dbReference type="SFLD" id="SFLDG01212">
    <property type="entry name" value="Phytoene_synthase_like"/>
    <property type="match status" value="1"/>
</dbReference>
<reference evidence="1 2" key="1">
    <citation type="submission" date="2020-07" db="EMBL/GenBank/DDBJ databases">
        <title>Genomic Encyclopedia of Type Strains, Phase IV (KMG-V): Genome sequencing to study the core and pangenomes of soil and plant-associated prokaryotes.</title>
        <authorList>
            <person name="Whitman W."/>
        </authorList>
    </citation>
    <scope>NUCLEOTIDE SEQUENCE [LARGE SCALE GENOMIC DNA]</scope>
    <source>
        <strain evidence="1 2">SAS40</strain>
    </source>
</reference>
<accession>A0A7Y9IWT7</accession>
<dbReference type="InterPro" id="IPR033904">
    <property type="entry name" value="Trans_IPPS_HH"/>
</dbReference>
<evidence type="ECO:0000313" key="1">
    <source>
        <dbReference type="EMBL" id="NYE84501.1"/>
    </source>
</evidence>
<dbReference type="InterPro" id="IPR008949">
    <property type="entry name" value="Isoprenoid_synthase_dom_sf"/>
</dbReference>
<dbReference type="CDD" id="cd00683">
    <property type="entry name" value="Trans_IPPS_HH"/>
    <property type="match status" value="1"/>
</dbReference>
<dbReference type="EMBL" id="JACBYR010000001">
    <property type="protein sequence ID" value="NYE84501.1"/>
    <property type="molecule type" value="Genomic_DNA"/>
</dbReference>
<dbReference type="SFLD" id="SFLDS00005">
    <property type="entry name" value="Isoprenoid_Synthase_Type_I"/>
    <property type="match status" value="1"/>
</dbReference>
<dbReference type="InterPro" id="IPR017827">
    <property type="entry name" value="HSQ_synthase_HpnC"/>
</dbReference>
<proteinExistence type="predicted"/>
<protein>
    <submittedName>
        <fullName evidence="1">Squalene synthase HpnC</fullName>
    </submittedName>
</protein>
<dbReference type="PANTHER" id="PTHR31480">
    <property type="entry name" value="BIFUNCTIONAL LYCOPENE CYCLASE/PHYTOENE SYNTHASE"/>
    <property type="match status" value="1"/>
</dbReference>
<dbReference type="Proteomes" id="UP000542125">
    <property type="component" value="Unassembled WGS sequence"/>
</dbReference>
<organism evidence="1 2">
    <name type="scientific">Pigmentiphaga litoralis</name>
    <dbReference type="NCBI Taxonomy" id="516702"/>
    <lineage>
        <taxon>Bacteria</taxon>
        <taxon>Pseudomonadati</taxon>
        <taxon>Pseudomonadota</taxon>
        <taxon>Betaproteobacteria</taxon>
        <taxon>Burkholderiales</taxon>
        <taxon>Alcaligenaceae</taxon>
        <taxon>Pigmentiphaga</taxon>
    </lineage>
</organism>
<dbReference type="GO" id="GO:0016114">
    <property type="term" value="P:terpenoid biosynthetic process"/>
    <property type="evidence" value="ECO:0007669"/>
    <property type="project" value="UniProtKB-ARBA"/>
</dbReference>
<sequence length="307" mass="34048">MPVDHYENFPVASFLLPPALRASVTDLYRFARSADDIADEGDATDAERLAGLARYQAMLDRIDASRQDQGSNDADGLHDPANARDASATRAFDPDLAPIFVPLAATIDRHNLPLAPFRRLLSAFAQDVTVKRYADYSSLLDYCQRSADPVGELMLRLYGAATAQHLAWSNAICSGLQLTNFWQDVGVDWDKGRIYLPQDDRIRFGVTEEAIAAHRADAPFRALMAFEVERARALLHFGAPLALALPGRIGWELRLVLLGGLRILERIDAVGYDVFRHRPVLGKSDWLLLAWRACRLPHTLPATSSSL</sequence>
<comment type="caution">
    <text evidence="1">The sequence shown here is derived from an EMBL/GenBank/DDBJ whole genome shotgun (WGS) entry which is preliminary data.</text>
</comment>